<evidence type="ECO:0000313" key="3">
    <source>
        <dbReference type="Proteomes" id="UP000325440"/>
    </source>
</evidence>
<reference evidence="2 3" key="1">
    <citation type="submission" date="2019-08" db="EMBL/GenBank/DDBJ databases">
        <authorList>
            <person name="Alioto T."/>
            <person name="Alioto T."/>
            <person name="Gomez Garrido J."/>
        </authorList>
    </citation>
    <scope>NUCLEOTIDE SEQUENCE [LARGE SCALE GENOMIC DNA]</scope>
</reference>
<feature type="coiled-coil region" evidence="1">
    <location>
        <begin position="167"/>
        <end position="215"/>
    </location>
</feature>
<name>A0A5E4MG07_9HEMI</name>
<dbReference type="OrthoDB" id="6612339at2759"/>
<evidence type="ECO:0000256" key="1">
    <source>
        <dbReference type="SAM" id="Coils"/>
    </source>
</evidence>
<proteinExistence type="predicted"/>
<dbReference type="Proteomes" id="UP000325440">
    <property type="component" value="Unassembled WGS sequence"/>
</dbReference>
<dbReference type="EMBL" id="CABPRJ010000483">
    <property type="protein sequence ID" value="VVC28751.1"/>
    <property type="molecule type" value="Genomic_DNA"/>
</dbReference>
<evidence type="ECO:0000313" key="2">
    <source>
        <dbReference type="EMBL" id="VVC28751.1"/>
    </source>
</evidence>
<accession>A0A5E4MG07</accession>
<dbReference type="AlphaFoldDB" id="A0A5E4MG07"/>
<organism evidence="2 3">
    <name type="scientific">Cinara cedri</name>
    <dbReference type="NCBI Taxonomy" id="506608"/>
    <lineage>
        <taxon>Eukaryota</taxon>
        <taxon>Metazoa</taxon>
        <taxon>Ecdysozoa</taxon>
        <taxon>Arthropoda</taxon>
        <taxon>Hexapoda</taxon>
        <taxon>Insecta</taxon>
        <taxon>Pterygota</taxon>
        <taxon>Neoptera</taxon>
        <taxon>Paraneoptera</taxon>
        <taxon>Hemiptera</taxon>
        <taxon>Sternorrhyncha</taxon>
        <taxon>Aphidomorpha</taxon>
        <taxon>Aphidoidea</taxon>
        <taxon>Aphididae</taxon>
        <taxon>Lachninae</taxon>
        <taxon>Cinara</taxon>
    </lineage>
</organism>
<keyword evidence="3" id="KW-1185">Reference proteome</keyword>
<protein>
    <submittedName>
        <fullName evidence="2">Uncharacterized protein</fullName>
    </submittedName>
</protein>
<gene>
    <name evidence="2" type="ORF">CINCED_3A012580</name>
</gene>
<sequence length="498" mass="56377">MDLEFDSPTTLIEDVTLPSLLTSFSTSTTSSIEFSSSESESETTRLLPIVKQNSDKYVYKSPIKSFSLIDLTAIKSFKPLIREDSAIYSTETLTSAMTTRTDSGIHHSNSCLNSIDKNKKKYAHVESKVKQYIKDIKDNEAKSKAIRHNSQPSLKKQQVNKSVNDIIKTEGDEIINLKNNLKKLEIQLLEKNRLIEQLQYNYKLMENKYNSATNIILKLAKPSRDVLKFTENELIESLSPGHSIPPPKEVWGHGYKLKNSNTLSAIRKDNSKLEKENALRVRKVKSGGDLINYSNIDGYKTLRDSRSAIQKVKMWQESLASTDVSEMDTDQEVEIQSPHSYSISSNDFSLNSLEIRPIIRNKYPNKHECRSDSSGCGMSSTRVSKENTLVSGINMTVDKQYSTLHCGYEMMKLPSSTPIQNISHKFCSTKAEDTVVSNKQNDGSQKRHSSKKCKRTKCKIEENQCPIEADELMCQFKQCIGVINGVVTKMEQSFMSQR</sequence>
<keyword evidence="1" id="KW-0175">Coiled coil</keyword>